<dbReference type="Pfam" id="PF00593">
    <property type="entry name" value="TonB_dep_Rec_b-barrel"/>
    <property type="match status" value="1"/>
</dbReference>
<evidence type="ECO:0000259" key="12">
    <source>
        <dbReference type="Pfam" id="PF07715"/>
    </source>
</evidence>
<dbReference type="InterPro" id="IPR000531">
    <property type="entry name" value="Beta-barrel_TonB"/>
</dbReference>
<dbReference type="SUPFAM" id="SSF56935">
    <property type="entry name" value="Porins"/>
    <property type="match status" value="1"/>
</dbReference>
<evidence type="ECO:0000256" key="7">
    <source>
        <dbReference type="ARBA" id="ARBA00023237"/>
    </source>
</evidence>
<dbReference type="InterPro" id="IPR037066">
    <property type="entry name" value="Plug_dom_sf"/>
</dbReference>
<keyword evidence="14" id="KW-1185">Reference proteome</keyword>
<reference evidence="13" key="1">
    <citation type="submission" date="2022-01" db="EMBL/GenBank/DDBJ databases">
        <title>Colwellia maritima, isolated from seawater.</title>
        <authorList>
            <person name="Kristyanto S."/>
            <person name="Jung J."/>
            <person name="Jeon C.O."/>
        </authorList>
    </citation>
    <scope>NUCLEOTIDE SEQUENCE</scope>
    <source>
        <strain evidence="13">MSW7</strain>
    </source>
</reference>
<accession>A0ABS9X5U0</accession>
<evidence type="ECO:0000256" key="2">
    <source>
        <dbReference type="ARBA" id="ARBA00022448"/>
    </source>
</evidence>
<comment type="similarity">
    <text evidence="8 9">Belongs to the TonB-dependent receptor family.</text>
</comment>
<dbReference type="InterPro" id="IPR036942">
    <property type="entry name" value="Beta-barrel_TonB_sf"/>
</dbReference>
<dbReference type="Proteomes" id="UP001139646">
    <property type="component" value="Unassembled WGS sequence"/>
</dbReference>
<evidence type="ECO:0000256" key="10">
    <source>
        <dbReference type="SAM" id="SignalP"/>
    </source>
</evidence>
<feature type="domain" description="TonB-dependent receptor-like beta-barrel" evidence="11">
    <location>
        <begin position="355"/>
        <end position="815"/>
    </location>
</feature>
<keyword evidence="3 8" id="KW-1134">Transmembrane beta strand</keyword>
<dbReference type="InterPro" id="IPR039426">
    <property type="entry name" value="TonB-dep_rcpt-like"/>
</dbReference>
<dbReference type="EMBL" id="JAKKSL010000003">
    <property type="protein sequence ID" value="MCI2284816.1"/>
    <property type="molecule type" value="Genomic_DNA"/>
</dbReference>
<evidence type="ECO:0000256" key="1">
    <source>
        <dbReference type="ARBA" id="ARBA00004571"/>
    </source>
</evidence>
<dbReference type="Pfam" id="PF07715">
    <property type="entry name" value="Plug"/>
    <property type="match status" value="1"/>
</dbReference>
<dbReference type="RefSeq" id="WP_242287584.1">
    <property type="nucleotide sequence ID" value="NZ_JAKKSL010000003.1"/>
</dbReference>
<keyword evidence="6 8" id="KW-0472">Membrane</keyword>
<sequence>MKFRTTTLALAVGVALGTAPSYAADSNSGQVKEEAVERIAVVGSRGAPRSVDDSPVPIDLIGAEELEKSGNTDMLELLKGTVPSFNVHTNPISDAASLVKPANLRGLSSDSTLILVNGKRRHRASVIALLGGGINDGAQGPDISVIPSSALKQVEVLRDGAAAQYGSDAIAGVMNFVLKDDAEGGSFTVRHGSYYEGDGDTTEFSGNIGMPLTPDGFANISFQYKNSDATSRSQQRSDAQGLIDGGNTAVSPLTQVWGSPEINDDITIFGNFGLDLGNDREAYMFGNFSERDVRGGFYYRNPHTRGGVYSNGDTDDDGVSNLLIADLDGIGVGGECSPVNITTGNVLTQDDYINNVANNDNCFAFNEILPGGFTPNFGGNIVDTGLTMGTRGQIDDTFSYDVSGSVGRNESSYIIFDTVNGSLGPDTPRDFAPGKHIQLEKFFNIDLVKEIEVGLEAPLVIAGGYEYHSESFEVIAGEEASFIAGPYTDQGFGIGSNGFPGFKPSAAGKFSRQNYAFYVDVEAQFTEDFLMGYAIRYEDYSSFGDTTNFKVTAQYDVTDDFSLRGSVSTGFRAPTVGQANYANVQTNLDGGVLVDSALLPPTNAVAVQLGANELTPEESESMAFGAVWSLDDFHFTLDYYHIEVTDRVSQSAKLDLSAEDKAILKADGVPNVDSIQQVSFFTNDFDTTTEGFDFVANYSTALLSGDTTFSLAYNYNKTTVDDYTPEITGVGKVSRLENDLPNHRGTFTWAQNWDDFSMFTRVNYYGEYQGVHVDWIGTPDEPGTEINADAEVTVDIEVTYHAMEDLKISVGAQNIFDEYPSRLDFKEQTGSDNNRWGGQYYETSPFGFNGGFYYLKATYSF</sequence>
<feature type="signal peptide" evidence="10">
    <location>
        <begin position="1"/>
        <end position="23"/>
    </location>
</feature>
<keyword evidence="7 8" id="KW-0998">Cell outer membrane</keyword>
<evidence type="ECO:0000313" key="14">
    <source>
        <dbReference type="Proteomes" id="UP001139646"/>
    </source>
</evidence>
<dbReference type="PANTHER" id="PTHR47234:SF3">
    <property type="entry name" value="SECRETIN_TONB SHORT N-TERMINAL DOMAIN-CONTAINING PROTEIN"/>
    <property type="match status" value="1"/>
</dbReference>
<keyword evidence="5 9" id="KW-0798">TonB box</keyword>
<name>A0ABS9X5U0_9GAMM</name>
<evidence type="ECO:0000256" key="9">
    <source>
        <dbReference type="RuleBase" id="RU003357"/>
    </source>
</evidence>
<organism evidence="13 14">
    <name type="scientific">Colwellia maritima</name>
    <dbReference type="NCBI Taxonomy" id="2912588"/>
    <lineage>
        <taxon>Bacteria</taxon>
        <taxon>Pseudomonadati</taxon>
        <taxon>Pseudomonadota</taxon>
        <taxon>Gammaproteobacteria</taxon>
        <taxon>Alteromonadales</taxon>
        <taxon>Colwelliaceae</taxon>
        <taxon>Colwellia</taxon>
    </lineage>
</organism>
<protein>
    <submittedName>
        <fullName evidence="13">TonB-dependent receptor</fullName>
    </submittedName>
</protein>
<feature type="chain" id="PRO_5046702106" evidence="10">
    <location>
        <begin position="24"/>
        <end position="861"/>
    </location>
</feature>
<evidence type="ECO:0000256" key="5">
    <source>
        <dbReference type="ARBA" id="ARBA00023077"/>
    </source>
</evidence>
<evidence type="ECO:0000256" key="6">
    <source>
        <dbReference type="ARBA" id="ARBA00023136"/>
    </source>
</evidence>
<evidence type="ECO:0000256" key="8">
    <source>
        <dbReference type="PROSITE-ProRule" id="PRU01360"/>
    </source>
</evidence>
<evidence type="ECO:0000256" key="3">
    <source>
        <dbReference type="ARBA" id="ARBA00022452"/>
    </source>
</evidence>
<comment type="subcellular location">
    <subcellularLocation>
        <location evidence="1 8">Cell outer membrane</location>
        <topology evidence="1 8">Multi-pass membrane protein</topology>
    </subcellularLocation>
</comment>
<gene>
    <name evidence="13" type="ORF">L3081_17240</name>
</gene>
<evidence type="ECO:0000313" key="13">
    <source>
        <dbReference type="EMBL" id="MCI2284816.1"/>
    </source>
</evidence>
<feature type="domain" description="TonB-dependent receptor plug" evidence="12">
    <location>
        <begin position="51"/>
        <end position="173"/>
    </location>
</feature>
<evidence type="ECO:0000259" key="11">
    <source>
        <dbReference type="Pfam" id="PF00593"/>
    </source>
</evidence>
<proteinExistence type="inferred from homology"/>
<keyword evidence="10" id="KW-0732">Signal</keyword>
<comment type="caution">
    <text evidence="13">The sequence shown here is derived from an EMBL/GenBank/DDBJ whole genome shotgun (WGS) entry which is preliminary data.</text>
</comment>
<dbReference type="PANTHER" id="PTHR47234">
    <property type="match status" value="1"/>
</dbReference>
<dbReference type="Gene3D" id="2.40.170.20">
    <property type="entry name" value="TonB-dependent receptor, beta-barrel domain"/>
    <property type="match status" value="1"/>
</dbReference>
<dbReference type="Gene3D" id="2.170.130.10">
    <property type="entry name" value="TonB-dependent receptor, plug domain"/>
    <property type="match status" value="1"/>
</dbReference>
<dbReference type="InterPro" id="IPR012910">
    <property type="entry name" value="Plug_dom"/>
</dbReference>
<keyword evidence="13" id="KW-0675">Receptor</keyword>
<keyword evidence="4 8" id="KW-0812">Transmembrane</keyword>
<keyword evidence="2 8" id="KW-0813">Transport</keyword>
<dbReference type="PROSITE" id="PS52016">
    <property type="entry name" value="TONB_DEPENDENT_REC_3"/>
    <property type="match status" value="1"/>
</dbReference>
<evidence type="ECO:0000256" key="4">
    <source>
        <dbReference type="ARBA" id="ARBA00022692"/>
    </source>
</evidence>